<evidence type="ECO:0000313" key="2">
    <source>
        <dbReference type="Proteomes" id="UP001500843"/>
    </source>
</evidence>
<evidence type="ECO:0000313" key="1">
    <source>
        <dbReference type="EMBL" id="GAA4725740.1"/>
    </source>
</evidence>
<dbReference type="RefSeq" id="WP_253878285.1">
    <property type="nucleotide sequence ID" value="NZ_BAABHM010000039.1"/>
</dbReference>
<dbReference type="Proteomes" id="UP001500843">
    <property type="component" value="Unassembled WGS sequence"/>
</dbReference>
<dbReference type="EMBL" id="BAABHM010000039">
    <property type="protein sequence ID" value="GAA4725740.1"/>
    <property type="molecule type" value="Genomic_DNA"/>
</dbReference>
<keyword evidence="2" id="KW-1185">Reference proteome</keyword>
<evidence type="ECO:0008006" key="3">
    <source>
        <dbReference type="Google" id="ProtNLM"/>
    </source>
</evidence>
<name>A0ABP8YED4_9MICO</name>
<protein>
    <recommendedName>
        <fullName evidence="3">Type VII secretion system (Wss) protein ESAT-6</fullName>
    </recommendedName>
</protein>
<sequence>MSKVEDLKTAVSVVASNAQNTANSLSGYKAKLSDQIGEIQELIGGTATQTDREVIASLSAAVRSAEETVNSLLDAARKASAYTNQI</sequence>
<accession>A0ABP8YED4</accession>
<reference evidence="2" key="1">
    <citation type="journal article" date="2019" name="Int. J. Syst. Evol. Microbiol.">
        <title>The Global Catalogue of Microorganisms (GCM) 10K type strain sequencing project: providing services to taxonomists for standard genome sequencing and annotation.</title>
        <authorList>
            <consortium name="The Broad Institute Genomics Platform"/>
            <consortium name="The Broad Institute Genome Sequencing Center for Infectious Disease"/>
            <person name="Wu L."/>
            <person name="Ma J."/>
        </authorList>
    </citation>
    <scope>NUCLEOTIDE SEQUENCE [LARGE SCALE GENOMIC DNA]</scope>
    <source>
        <strain evidence="2">JCM 17975</strain>
    </source>
</reference>
<organism evidence="1 2">
    <name type="scientific">Promicromonospora umidemergens</name>
    <dbReference type="NCBI Taxonomy" id="629679"/>
    <lineage>
        <taxon>Bacteria</taxon>
        <taxon>Bacillati</taxon>
        <taxon>Actinomycetota</taxon>
        <taxon>Actinomycetes</taxon>
        <taxon>Micrococcales</taxon>
        <taxon>Promicromonosporaceae</taxon>
        <taxon>Promicromonospora</taxon>
    </lineage>
</organism>
<comment type="caution">
    <text evidence="1">The sequence shown here is derived from an EMBL/GenBank/DDBJ whole genome shotgun (WGS) entry which is preliminary data.</text>
</comment>
<gene>
    <name evidence="1" type="ORF">GCM10023198_58490</name>
</gene>
<proteinExistence type="predicted"/>